<dbReference type="Pfam" id="PF00041">
    <property type="entry name" value="fn3"/>
    <property type="match status" value="5"/>
</dbReference>
<feature type="region of interest" description="Disordered" evidence="11">
    <location>
        <begin position="1199"/>
        <end position="1245"/>
    </location>
</feature>
<keyword evidence="6 10" id="KW-0175">Coiled coil</keyword>
<evidence type="ECO:0000256" key="4">
    <source>
        <dbReference type="ARBA" id="ARBA00022490"/>
    </source>
</evidence>
<dbReference type="PROSITE" id="PS50853">
    <property type="entry name" value="FN3"/>
    <property type="match status" value="6"/>
</dbReference>
<feature type="domain" description="Ig-like" evidence="12">
    <location>
        <begin position="3072"/>
        <end position="3122"/>
    </location>
</feature>
<proteinExistence type="inferred from homology"/>
<feature type="region of interest" description="Disordered" evidence="11">
    <location>
        <begin position="1577"/>
        <end position="1600"/>
    </location>
</feature>
<dbReference type="InterPro" id="IPR003598">
    <property type="entry name" value="Ig_sub2"/>
</dbReference>
<evidence type="ECO:0000256" key="7">
    <source>
        <dbReference type="ARBA" id="ARBA00023157"/>
    </source>
</evidence>
<dbReference type="GO" id="GO:0003779">
    <property type="term" value="F:actin binding"/>
    <property type="evidence" value="ECO:0007669"/>
    <property type="project" value="UniProtKB-ARBA"/>
</dbReference>
<dbReference type="InterPro" id="IPR036179">
    <property type="entry name" value="Ig-like_dom_sf"/>
</dbReference>
<feature type="domain" description="Ig-like" evidence="12">
    <location>
        <begin position="2266"/>
        <end position="2354"/>
    </location>
</feature>
<evidence type="ECO:0000256" key="1">
    <source>
        <dbReference type="ARBA" id="ARBA00004123"/>
    </source>
</evidence>
<evidence type="ECO:0000256" key="8">
    <source>
        <dbReference type="ARBA" id="ARBA00023242"/>
    </source>
</evidence>
<evidence type="ECO:0000313" key="14">
    <source>
        <dbReference type="EMBL" id="VBB25891.1"/>
    </source>
</evidence>
<keyword evidence="5" id="KW-0677">Repeat</keyword>
<dbReference type="PANTHER" id="PTHR13817:SF151">
    <property type="entry name" value="TITIN"/>
    <property type="match status" value="1"/>
</dbReference>
<feature type="domain" description="Fibronectin type-III" evidence="13">
    <location>
        <begin position="2077"/>
        <end position="2168"/>
    </location>
</feature>
<evidence type="ECO:0000256" key="5">
    <source>
        <dbReference type="ARBA" id="ARBA00022737"/>
    </source>
</evidence>
<reference evidence="14 15" key="1">
    <citation type="submission" date="2018-08" db="EMBL/GenBank/DDBJ databases">
        <authorList>
            <person name="Laetsch R D."/>
            <person name="Stevens L."/>
            <person name="Kumar S."/>
            <person name="Blaxter L. M."/>
        </authorList>
    </citation>
    <scope>NUCLEOTIDE SEQUENCE [LARGE SCALE GENOMIC DNA]</scope>
</reference>
<evidence type="ECO:0000259" key="13">
    <source>
        <dbReference type="PROSITE" id="PS50853"/>
    </source>
</evidence>
<protein>
    <submittedName>
        <fullName evidence="14">Uncharacterized protein</fullName>
    </submittedName>
</protein>
<gene>
    <name evidence="14" type="ORF">NAV_LOCUS721</name>
</gene>
<feature type="domain" description="Ig-like" evidence="12">
    <location>
        <begin position="3129"/>
        <end position="3217"/>
    </location>
</feature>
<dbReference type="CDD" id="cd00063">
    <property type="entry name" value="FN3"/>
    <property type="match status" value="6"/>
</dbReference>
<dbReference type="SUPFAM" id="SSF48726">
    <property type="entry name" value="Immunoglobulin"/>
    <property type="match status" value="13"/>
</dbReference>
<feature type="domain" description="Fibronectin type-III" evidence="13">
    <location>
        <begin position="890"/>
        <end position="984"/>
    </location>
</feature>
<dbReference type="PANTHER" id="PTHR13817">
    <property type="entry name" value="TITIN"/>
    <property type="match status" value="1"/>
</dbReference>
<feature type="domain" description="Fibronectin type-III" evidence="13">
    <location>
        <begin position="1878"/>
        <end position="1972"/>
    </location>
</feature>
<dbReference type="GO" id="GO:0031674">
    <property type="term" value="C:I band"/>
    <property type="evidence" value="ECO:0007669"/>
    <property type="project" value="UniProtKB-SubCell"/>
</dbReference>
<comment type="similarity">
    <text evidence="3">Belongs to the protein kinase superfamily. CAMK Ser/Thr protein kinase family.</text>
</comment>
<dbReference type="Gene3D" id="2.60.40.10">
    <property type="entry name" value="Immunoglobulins"/>
    <property type="match status" value="18"/>
</dbReference>
<dbReference type="FunFam" id="2.60.40.10:FF:000003">
    <property type="entry name" value="Titin isoform E"/>
    <property type="match status" value="1"/>
</dbReference>
<feature type="region of interest" description="Disordered" evidence="11">
    <location>
        <begin position="2974"/>
        <end position="3000"/>
    </location>
</feature>
<dbReference type="InterPro" id="IPR003961">
    <property type="entry name" value="FN3_dom"/>
</dbReference>
<sequence length="3445" mass="388798">ALKPKEKIVDKKTEKAIEKSEETGRLDLGKRPENEFANVSLVCVISDSTVASIHLAKKPEVEQPKDETDNKKALKPKEGKKAEKAIEKSEEIKETRVSLCVEKSPEHGFADTMPTSAGFCCCSLFVELPKFRKSVKSWKEKMERPEELGMLKTKHSEEIPVETVSISFEFTKQRTQKIGVGTIFNSERPTEQIELAEEIIRPSPRGETVQIFALARKCSTCTSFCIGREIEDENFTVDYDETVSEMSRRRSKERSTSVVADIEVDAGEEMATTDAIVDVLTSFEESELALNELASNILDVDVTLDGLMEEESIEAIGPVFHSQIASLVVQMSPAIVAISRLIEEVKMLAENAETEILISIASKTEMQQLNLKLPKAKRKSIVTDQKIESVGKESQDIEEVTLFLFSTAGKKEKSEKGMEKRKKKVPKALVIPAEISSKYGDKSTLISETIITTEIAMNGETAEVETSPKKSLSASVAMKVDSAKSRKSVSHRTCSAENFTFKNIEKEAGMEVAEESVRISKKRTGLPPLPKTKEVEVELVFEQKEYQENAENIFPVTFIKEELVITVQGTAKSEKKKVEKAGKDLEEEKIELTPIAKDSEKQEAYEHARKKRTGFIQAPDKEIIAFRGDTIKIECELVNNDDFIWLINNKPASEDSRCIEEVSSLIRTLTMMDITPNDNETIVVAKVGDIVAETIIFVEDTPAEIIELLPRRTFGKCGEDVTLAVSVTHPAHSIIWECKGEKVSQDDENYVITQQGNIYTLTIKNATYDDAGRYSIKVDSLETSTMLIMQGAPIIAKQPEPESVNFEAHENLLLNIPYKAVPEPSVSCFFNNEPLLVGAKLKLEIINDMVQFCKRKTNKNDSGEYTFKISNEFGEAVKTFTINVKDISGVPENPRIVDVSRDTASVEWDAPKDDGGSKIIGYIVEKKEIGRRTFHHVIQVTDDKTNCLIEDLDADTEYSFRVAAINKYGTGEFAEFPLVHTNAIPEESMEKIPQEEMELEKIQEKMDEEQELTELKKAIKDDESKTNEQLEEEMKQVVNEEITVEDISQAELAKEKKIEMTDFKEGVETAKDLEQHDGSELEVEVEKAEEALVKIKSPEEKVKDEVPEMDKKVGMSDTVGAEKRKLKKIKTKNIKKEGKSSEEIIPIIQQKSVDGVESDKTLEIGKEIIDDKAAHIEEQNNDDGIPLEKEKAISEEINELSKNKSKRKGKHAKDTIASGIEEEKFGEKPDKKVSHEEKKPTEAATEFEVKENFEIEREKGKEVDFGEVLETVKLVEKVEEVALEEEPIIKENKEIKKKKSSKEKKEKTVAKKAVAEIADENLDVELQKQDITIEEIKTSEKVKIEIEKEIKKDDLEEKSIVDKSKVKKKQRAEHKEKTDKIVSVDMFFKNTSNIDNIDKVISTLGNKEVISTTVKATSKMKKSKMHVAEAQPEKTEIEKLEAKLEEINEKVERPKPEQVEEDVSKRSHLEQEAEERKTVEDKEGKPKKKVAGKKVVKKALQKPKTEDETAKKSVEEEDVKQIENETPDMHMEKKHVEEEKVNKEKEIEKLDGSSSVDVTVNIPGVPISEVLEPDDITGTLTLPRTDETSTARRMHKRPSGFALPPEQEILAFRNDTVKIECEVFNEEDKINWTINGKPATDDKRCTEIIDGYLRILQIENVIPEDMDTIITANIHDHSAESRLIIEDIPVEIIEKLPHKINGKMNDYVKLSITVSHSGQNCQWFFNNQHLIENNDHYEVNIEGNICSLLIKNLSYDQTGRYSVKIDSAETSTVLTVEGAPILDEIETTVTTLDLESQDNLVIMIPFKAVPEPTLECLFNNENISGSSKVQLDTFNDKACFCKRKVDKSDAGEYTIKIKNDYGEVSRTFSVNIKDVPGAPENGHITDIGSSCATIHWDAPSDDGGSAITSYIVEKREEFRRAFHRVAQVSSEEMNYYMDDLKMNASYIVRIAAVNKYGVGEYLECASFQTCLPFKAPSVTHPPTISNVTDQSCTLKWQKVTEDGGSPIYGYDIFVRKDKGDWVKVNDEMIFTEQFTVSNIEIGLTYEFKVEATNEAGLTSNSDIISEPFIISKTAELPILSLPTVEVVGDAVRLQWTDITDENCNVTSYVIMYKSENASFWSEKEVEHSPADITGLKEGLSYLFKVAPRSGPTIGEFSEETIPIRVVAAKKPEITKGIKDVSVSRKRELKLECHATGEPTPQYIWYKDNQEIVPDNENIEIVSEGFMSALVIHHTSTADDGLYRCEVVNDHGSADSEAVVTVTEVRAHFVSSFSEYIEVDEGEEIGFSCELSDADASVVWLKDGKPLPSNDRIMIKEDGVERKLTIRNAVLEDSGKYVCSTIDKKTQTEAELVVREELPHIKRGPQDQIVSELDTTIVLKCETTKPVKIVKWLKNKREIWSRQEKYSMNVNDTVATLTIMHFDLNDCAEYIAALREEEESAPAKVELKIPPMIKLSKHLPSNVLKLHCGTDFDIEFDYDGFPEVDIRTTINDKPLNKMRSRMHTYNNKLSLRLKNIIQDDSGILKVVVENENGSASEEIQLNVINVPSKPLHLTAFNITSRSVMLKWEKAGDNGSPVTNYIIERRTSDIKRWRNVGKCESEQCEFLAEDLYPNESYSFRVIAVNEVGEGAPSNVVDVVTVNESTAKLEESTKRLLTPNILKGTLIEDDKIVLITWEKVEEAEEYIIERMKSENDWEQTGITAESKFEDVFDESLSKKYRVTAKKGDQLSSPSEEIEIVTIPDQKKKKIEKSKDETIEMFQEISETIEMERQEAVKQMSEKSDDQAEREKASKKVRTKKKEDKQEKKVEIVEKLEEKPEEQEIKANEKAEMEIVTRKKKPEKKQEEIEVGRKTENEFKPPEKVAEVEEKIESKEVAKKKAQETRKKAAKKKEILKDEVEVTDNFEEEKIEEEKKPEVEFDGEGGIGLVKKDGKAEAEEMLKEKHLEKKLKEKPEEKVEIEQKTELLETVKVEFGKDSEEKESAKDGKLAKKKKITSRHEQKETVEQKLEGSILQEVLSNELVTEKKKEKEKEETVMRREKLEMKSVNDSVTVNYGTKNFELSINISGNFDECFWMKDGKAIDQKLVKTTANTSVLCLENVDELTAGLYHCTAMNKTEKASAEICVIVTDKPKIEFDETTVEVKAGEMLKIHANVTGLPIPICKWLKDGVELKTDDNTIITFQEHVAVITIKKATIDNSGQYKLIAENTCGKQEDQVKVLVKGAPSAPVGPLQVSNVTNASCKLAWNHPKQDGNSKLLGYCIEKRDVKKSSWAFVTRITTTTATITGLTDTTKYYFRVAAENAFGTGPALENDEPVQPIKITATEKPEIKKAPEKEAGRVGDKLILSVEFTAKPVPDVHWYKNGKELFNDVDNTITKMDKKSVLTIKKLVEDDEGEYQVIVENEAGKAQHKFNVEVKSEPMIIDADKYKEPQVFDKGENVKLQLAFTG</sequence>
<feature type="coiled-coil region" evidence="10">
    <location>
        <begin position="2861"/>
        <end position="2895"/>
    </location>
</feature>
<evidence type="ECO:0000256" key="2">
    <source>
        <dbReference type="ARBA" id="ARBA00004355"/>
    </source>
</evidence>
<feature type="compositionally biased region" description="Basic and acidic residues" evidence="11">
    <location>
        <begin position="2797"/>
        <end position="2833"/>
    </location>
</feature>
<feature type="region of interest" description="Disordered" evidence="11">
    <location>
        <begin position="2902"/>
        <end position="2926"/>
    </location>
</feature>
<keyword evidence="4" id="KW-0963">Cytoplasm</keyword>
<evidence type="ECO:0000313" key="15">
    <source>
        <dbReference type="Proteomes" id="UP000276991"/>
    </source>
</evidence>
<dbReference type="FunFam" id="2.60.40.10:FF:000345">
    <property type="entry name" value="Muscle M-line assembly protein unc-89"/>
    <property type="match status" value="1"/>
</dbReference>
<dbReference type="InterPro" id="IPR003599">
    <property type="entry name" value="Ig_sub"/>
</dbReference>
<dbReference type="InterPro" id="IPR013098">
    <property type="entry name" value="Ig_I-set"/>
</dbReference>
<dbReference type="OrthoDB" id="504170at2759"/>
<evidence type="ECO:0000256" key="10">
    <source>
        <dbReference type="SAM" id="Coils"/>
    </source>
</evidence>
<dbReference type="Pfam" id="PF07679">
    <property type="entry name" value="I-set"/>
    <property type="match status" value="11"/>
</dbReference>
<feature type="compositionally biased region" description="Basic and acidic residues" evidence="11">
    <location>
        <begin position="1221"/>
        <end position="1245"/>
    </location>
</feature>
<dbReference type="SUPFAM" id="SSF49265">
    <property type="entry name" value="Fibronectin type III"/>
    <property type="match status" value="3"/>
</dbReference>
<evidence type="ECO:0000256" key="6">
    <source>
        <dbReference type="ARBA" id="ARBA00023054"/>
    </source>
</evidence>
<dbReference type="PROSITE" id="PS50835">
    <property type="entry name" value="IG_LIKE"/>
    <property type="match status" value="6"/>
</dbReference>
<feature type="domain" description="Ig-like" evidence="12">
    <location>
        <begin position="2358"/>
        <end position="2447"/>
    </location>
</feature>
<keyword evidence="15" id="KW-1185">Reference proteome</keyword>
<feature type="region of interest" description="Disordered" evidence="11">
    <location>
        <begin position="1"/>
        <end position="30"/>
    </location>
</feature>
<evidence type="ECO:0000259" key="12">
    <source>
        <dbReference type="PROSITE" id="PS50835"/>
    </source>
</evidence>
<feature type="compositionally biased region" description="Basic and acidic residues" evidence="11">
    <location>
        <begin position="1447"/>
        <end position="1484"/>
    </location>
</feature>
<evidence type="ECO:0000256" key="9">
    <source>
        <dbReference type="ARBA" id="ARBA00023319"/>
    </source>
</evidence>
<feature type="domain" description="Ig-like" evidence="12">
    <location>
        <begin position="3324"/>
        <end position="3412"/>
    </location>
</feature>
<dbReference type="SMART" id="SM00408">
    <property type="entry name" value="IGc2"/>
    <property type="match status" value="5"/>
</dbReference>
<dbReference type="InterPro" id="IPR013783">
    <property type="entry name" value="Ig-like_fold"/>
</dbReference>
<name>A0A498S9M5_ACAVI</name>
<feature type="domain" description="Fibronectin type-III" evidence="13">
    <location>
        <begin position="1978"/>
        <end position="2076"/>
    </location>
</feature>
<dbReference type="FunFam" id="2.60.40.10:FF:000211">
    <property type="entry name" value="Obscurin-like protein 1"/>
    <property type="match status" value="1"/>
</dbReference>
<dbReference type="STRING" id="6277.A0A498S9M5"/>
<feature type="compositionally biased region" description="Basic and acidic residues" evidence="11">
    <location>
        <begin position="1503"/>
        <end position="1540"/>
    </location>
</feature>
<evidence type="ECO:0000256" key="11">
    <source>
        <dbReference type="SAM" id="MobiDB-lite"/>
    </source>
</evidence>
<keyword evidence="8" id="KW-0539">Nucleus</keyword>
<dbReference type="CDD" id="cd00096">
    <property type="entry name" value="Ig"/>
    <property type="match status" value="3"/>
</dbReference>
<organism evidence="14 15">
    <name type="scientific">Acanthocheilonema viteae</name>
    <name type="common">Filarial nematode worm</name>
    <name type="synonym">Dipetalonema viteae</name>
    <dbReference type="NCBI Taxonomy" id="6277"/>
    <lineage>
        <taxon>Eukaryota</taxon>
        <taxon>Metazoa</taxon>
        <taxon>Ecdysozoa</taxon>
        <taxon>Nematoda</taxon>
        <taxon>Chromadorea</taxon>
        <taxon>Rhabditida</taxon>
        <taxon>Spirurina</taxon>
        <taxon>Spiruromorpha</taxon>
        <taxon>Filarioidea</taxon>
        <taxon>Onchocercidae</taxon>
        <taxon>Acanthocheilonema</taxon>
    </lineage>
</organism>
<feature type="coiled-coil region" evidence="10">
    <location>
        <begin position="992"/>
        <end position="1047"/>
    </location>
</feature>
<feature type="region of interest" description="Disordered" evidence="11">
    <location>
        <begin position="1447"/>
        <end position="1540"/>
    </location>
</feature>
<feature type="compositionally biased region" description="Basic residues" evidence="11">
    <location>
        <begin position="1485"/>
        <end position="1501"/>
    </location>
</feature>
<dbReference type="Proteomes" id="UP000276991">
    <property type="component" value="Unassembled WGS sequence"/>
</dbReference>
<dbReference type="EMBL" id="UPTC01000049">
    <property type="protein sequence ID" value="VBB25891.1"/>
    <property type="molecule type" value="Genomic_DNA"/>
</dbReference>
<dbReference type="GO" id="GO:0005634">
    <property type="term" value="C:nucleus"/>
    <property type="evidence" value="ECO:0007669"/>
    <property type="project" value="UniProtKB-SubCell"/>
</dbReference>
<dbReference type="FunFam" id="2.60.40.10:FF:000031">
    <property type="entry name" value="Myosin-binding protein C, slow type"/>
    <property type="match status" value="2"/>
</dbReference>
<dbReference type="InterPro" id="IPR007110">
    <property type="entry name" value="Ig-like_dom"/>
</dbReference>
<dbReference type="SMART" id="SM00060">
    <property type="entry name" value="FN3"/>
    <property type="match status" value="6"/>
</dbReference>
<comment type="subcellular location">
    <subcellularLocation>
        <location evidence="2">Cytoplasm</location>
        <location evidence="2">Myofibril</location>
        <location evidence="2">Sarcomere</location>
        <location evidence="2">I band</location>
    </subcellularLocation>
    <subcellularLocation>
        <location evidence="1">Nucleus</location>
    </subcellularLocation>
</comment>
<dbReference type="InterPro" id="IPR050964">
    <property type="entry name" value="Striated_Muscle_Regulatory"/>
</dbReference>
<feature type="compositionally biased region" description="Basic and acidic residues" evidence="11">
    <location>
        <begin position="57"/>
        <end position="89"/>
    </location>
</feature>
<feature type="compositionally biased region" description="Basic and acidic residues" evidence="11">
    <location>
        <begin position="2840"/>
        <end position="2861"/>
    </location>
</feature>
<dbReference type="SMART" id="SM00409">
    <property type="entry name" value="IG"/>
    <property type="match status" value="13"/>
</dbReference>
<dbReference type="InterPro" id="IPR036116">
    <property type="entry name" value="FN3_sf"/>
</dbReference>
<keyword evidence="9" id="KW-0393">Immunoglobulin domain</keyword>
<feature type="region of interest" description="Disordered" evidence="11">
    <location>
        <begin position="56"/>
        <end position="89"/>
    </location>
</feature>
<feature type="domain" description="Fibronectin type-III" evidence="13">
    <location>
        <begin position="3225"/>
        <end position="3319"/>
    </location>
</feature>
<evidence type="ECO:0000256" key="3">
    <source>
        <dbReference type="ARBA" id="ARBA00006692"/>
    </source>
</evidence>
<keyword evidence="7" id="KW-1015">Disulfide bond</keyword>
<accession>A0A498S9M5</accession>
<feature type="compositionally biased region" description="Basic and acidic residues" evidence="11">
    <location>
        <begin position="2770"/>
        <end position="2790"/>
    </location>
</feature>
<feature type="non-terminal residue" evidence="14">
    <location>
        <position position="1"/>
    </location>
</feature>
<feature type="domain" description="Fibronectin type-III" evidence="13">
    <location>
        <begin position="2548"/>
        <end position="2642"/>
    </location>
</feature>
<feature type="domain" description="Ig-like" evidence="12">
    <location>
        <begin position="2171"/>
        <end position="2260"/>
    </location>
</feature>
<feature type="region of interest" description="Disordered" evidence="11">
    <location>
        <begin position="2770"/>
        <end position="2861"/>
    </location>
</feature>
<feature type="compositionally biased region" description="Basic and acidic residues" evidence="11">
    <location>
        <begin position="2974"/>
        <end position="2986"/>
    </location>
</feature>